<dbReference type="SUPFAM" id="SSF48452">
    <property type="entry name" value="TPR-like"/>
    <property type="match status" value="1"/>
</dbReference>
<dbReference type="InterPro" id="IPR001915">
    <property type="entry name" value="Peptidase_M48"/>
</dbReference>
<keyword evidence="2" id="KW-0645">Protease</keyword>
<dbReference type="CDD" id="cd07332">
    <property type="entry name" value="M48C_Oma1_like"/>
    <property type="match status" value="1"/>
</dbReference>
<dbReference type="GO" id="GO:0046872">
    <property type="term" value="F:metal ion binding"/>
    <property type="evidence" value="ECO:0007669"/>
    <property type="project" value="UniProtKB-KW"/>
</dbReference>
<evidence type="ECO:0000256" key="3">
    <source>
        <dbReference type="ARBA" id="ARBA00022723"/>
    </source>
</evidence>
<feature type="non-terminal residue" evidence="8">
    <location>
        <position position="1"/>
    </location>
</feature>
<evidence type="ECO:0000256" key="5">
    <source>
        <dbReference type="ARBA" id="ARBA00022833"/>
    </source>
</evidence>
<dbReference type="AlphaFoldDB" id="A0A381SPE4"/>
<accession>A0A381SPE4</accession>
<dbReference type="GO" id="GO:0004222">
    <property type="term" value="F:metalloendopeptidase activity"/>
    <property type="evidence" value="ECO:0007669"/>
    <property type="project" value="InterPro"/>
</dbReference>
<name>A0A381SPE4_9ZZZZ</name>
<proteinExistence type="predicted"/>
<evidence type="ECO:0000256" key="2">
    <source>
        <dbReference type="ARBA" id="ARBA00022670"/>
    </source>
</evidence>
<keyword evidence="5" id="KW-0862">Zinc</keyword>
<organism evidence="8">
    <name type="scientific">marine metagenome</name>
    <dbReference type="NCBI Taxonomy" id="408172"/>
    <lineage>
        <taxon>unclassified sequences</taxon>
        <taxon>metagenomes</taxon>
        <taxon>ecological metagenomes</taxon>
    </lineage>
</organism>
<keyword evidence="3" id="KW-0479">Metal-binding</keyword>
<dbReference type="PANTHER" id="PTHR22726:SF1">
    <property type="entry name" value="METALLOENDOPEPTIDASE OMA1, MITOCHONDRIAL"/>
    <property type="match status" value="1"/>
</dbReference>
<evidence type="ECO:0000259" key="7">
    <source>
        <dbReference type="Pfam" id="PF01435"/>
    </source>
</evidence>
<comment type="cofactor">
    <cofactor evidence="1">
        <name>Zn(2+)</name>
        <dbReference type="ChEBI" id="CHEBI:29105"/>
    </cofactor>
</comment>
<evidence type="ECO:0000256" key="6">
    <source>
        <dbReference type="ARBA" id="ARBA00023049"/>
    </source>
</evidence>
<dbReference type="InterPro" id="IPR051156">
    <property type="entry name" value="Mito/Outer_Membr_Metalloprot"/>
</dbReference>
<sequence length="392" mass="46246">LSLIQEVNQLNSKIKFSIILDENPNAYINEKKIIYITTGLLKYTPTYEALIGVLAHEVGHLENYHITKRIKSINNLRSINQLSTLSVIAASILANNSDFLAQSMITNQMGIQNYYSAFSREQEREADIFAAQTLNQLHISPKPLKKFLKILEKESFQKGLTEEDYKFSSHPVYKERFDILENESIDQKYKFDQKSSDRFFFIKAKLFGFTENDNNELNKYLKNDYYEYANSIILARKGKLKKSLIILNNLINKYPKNIFLMETKADLLIPHGYTEEAMRFYQKVYDKDKNNHHIKKIMFEIEYEKIDKKLNNFSQEFFYDYSDLLMIFQNNTMLHNKLRKIALLLGKDEWVNFIDTNIFFNDISNEEALKKLNNILITSQDKKLIDFTKKKI</sequence>
<dbReference type="PANTHER" id="PTHR22726">
    <property type="entry name" value="METALLOENDOPEPTIDASE OMA1"/>
    <property type="match status" value="1"/>
</dbReference>
<dbReference type="InterPro" id="IPR011990">
    <property type="entry name" value="TPR-like_helical_dom_sf"/>
</dbReference>
<keyword evidence="6" id="KW-0482">Metalloprotease</keyword>
<feature type="domain" description="Peptidase M48" evidence="7">
    <location>
        <begin position="3"/>
        <end position="182"/>
    </location>
</feature>
<keyword evidence="4" id="KW-0378">Hydrolase</keyword>
<dbReference type="Pfam" id="PF01435">
    <property type="entry name" value="Peptidase_M48"/>
    <property type="match status" value="1"/>
</dbReference>
<dbReference type="GO" id="GO:0051603">
    <property type="term" value="P:proteolysis involved in protein catabolic process"/>
    <property type="evidence" value="ECO:0007669"/>
    <property type="project" value="TreeGrafter"/>
</dbReference>
<evidence type="ECO:0000256" key="1">
    <source>
        <dbReference type="ARBA" id="ARBA00001947"/>
    </source>
</evidence>
<feature type="non-terminal residue" evidence="8">
    <location>
        <position position="392"/>
    </location>
</feature>
<reference evidence="8" key="1">
    <citation type="submission" date="2018-05" db="EMBL/GenBank/DDBJ databases">
        <authorList>
            <person name="Lanie J.A."/>
            <person name="Ng W.-L."/>
            <person name="Kazmierczak K.M."/>
            <person name="Andrzejewski T.M."/>
            <person name="Davidsen T.M."/>
            <person name="Wayne K.J."/>
            <person name="Tettelin H."/>
            <person name="Glass J.I."/>
            <person name="Rusch D."/>
            <person name="Podicherti R."/>
            <person name="Tsui H.-C.T."/>
            <person name="Winkler M.E."/>
        </authorList>
    </citation>
    <scope>NUCLEOTIDE SEQUENCE</scope>
</reference>
<dbReference type="GO" id="GO:0016020">
    <property type="term" value="C:membrane"/>
    <property type="evidence" value="ECO:0007669"/>
    <property type="project" value="TreeGrafter"/>
</dbReference>
<dbReference type="Gene3D" id="3.30.2010.10">
    <property type="entry name" value="Metalloproteases ('zincins'), catalytic domain"/>
    <property type="match status" value="1"/>
</dbReference>
<evidence type="ECO:0000256" key="4">
    <source>
        <dbReference type="ARBA" id="ARBA00022801"/>
    </source>
</evidence>
<protein>
    <recommendedName>
        <fullName evidence="7">Peptidase M48 domain-containing protein</fullName>
    </recommendedName>
</protein>
<dbReference type="Gene3D" id="1.25.40.10">
    <property type="entry name" value="Tetratricopeptide repeat domain"/>
    <property type="match status" value="1"/>
</dbReference>
<dbReference type="EMBL" id="UINC01003383">
    <property type="protein sequence ID" value="SVA05856.1"/>
    <property type="molecule type" value="Genomic_DNA"/>
</dbReference>
<evidence type="ECO:0000313" key="8">
    <source>
        <dbReference type="EMBL" id="SVA05856.1"/>
    </source>
</evidence>
<gene>
    <name evidence="8" type="ORF">METZ01_LOCUS58710</name>
</gene>